<dbReference type="InterPro" id="IPR016181">
    <property type="entry name" value="Acyl_CoA_acyltransferase"/>
</dbReference>
<dbReference type="PANTHER" id="PTHR20958">
    <property type="entry name" value="GLYCINE N-ACYLTRANSFERASE-LIKE PROTEIN"/>
    <property type="match status" value="1"/>
</dbReference>
<dbReference type="Gene3D" id="3.40.630.30">
    <property type="match status" value="1"/>
</dbReference>
<feature type="domain" description="GCN5-related N-acetyltransferase Rv2170-like" evidence="1">
    <location>
        <begin position="240"/>
        <end position="332"/>
    </location>
</feature>
<evidence type="ECO:0000259" key="1">
    <source>
        <dbReference type="Pfam" id="PF08445"/>
    </source>
</evidence>
<name>A0A6A6TSF5_9PLEO</name>
<evidence type="ECO:0000313" key="3">
    <source>
        <dbReference type="Proteomes" id="UP000799324"/>
    </source>
</evidence>
<dbReference type="PANTHER" id="PTHR20958:SF6">
    <property type="entry name" value="GLYCINE N-ACYLTRANSFERASE-LIKE PROTEIN"/>
    <property type="match status" value="1"/>
</dbReference>
<sequence>MALQVYEHPASSPVLQKALKQALPWSINLVYRTKHTNRTPDAHILSTFPEDAQSIPRCWAAAYLDRSMRPETELWLFASEMIPGHNDQESSFCSTCGKAVLVLFDHMSTLSLPPLRPDNEPAMRLAKQHEKEYPETGPQVRYPPDPGTYMRHLLTPSVVTLGACHDAIIKICDNAGLIRREFPGHDLPLNKFLFKVSDLPQTRELPEGLRWGEMREKDIDTVKARTSIPRTTQTLLSLKSVGVFEEHTDTPVAWTFLGLDGSLTTLHTEPQYRGKGIGKAVAAKIFRDYAPELAVDNEGSAWAHADVYKGNVQSEAVCGSLGGSALWTIFWVRVDLWKAGALAERTV</sequence>
<proteinExistence type="predicted"/>
<evidence type="ECO:0000313" key="2">
    <source>
        <dbReference type="EMBL" id="KAF2663009.1"/>
    </source>
</evidence>
<gene>
    <name evidence="2" type="ORF">K491DRAFT_686168</name>
</gene>
<dbReference type="Pfam" id="PF08445">
    <property type="entry name" value="FR47"/>
    <property type="match status" value="1"/>
</dbReference>
<accession>A0A6A6TSF5</accession>
<dbReference type="OrthoDB" id="61870at2759"/>
<dbReference type="AlphaFoldDB" id="A0A6A6TSF5"/>
<dbReference type="InterPro" id="IPR013653">
    <property type="entry name" value="GCN5-like_dom"/>
</dbReference>
<keyword evidence="3" id="KW-1185">Reference proteome</keyword>
<dbReference type="EMBL" id="MU004288">
    <property type="protein sequence ID" value="KAF2663009.1"/>
    <property type="molecule type" value="Genomic_DNA"/>
</dbReference>
<reference evidence="2" key="1">
    <citation type="journal article" date="2020" name="Stud. Mycol.">
        <title>101 Dothideomycetes genomes: a test case for predicting lifestyles and emergence of pathogens.</title>
        <authorList>
            <person name="Haridas S."/>
            <person name="Albert R."/>
            <person name="Binder M."/>
            <person name="Bloem J."/>
            <person name="Labutti K."/>
            <person name="Salamov A."/>
            <person name="Andreopoulos B."/>
            <person name="Baker S."/>
            <person name="Barry K."/>
            <person name="Bills G."/>
            <person name="Bluhm B."/>
            <person name="Cannon C."/>
            <person name="Castanera R."/>
            <person name="Culley D."/>
            <person name="Daum C."/>
            <person name="Ezra D."/>
            <person name="Gonzalez J."/>
            <person name="Henrissat B."/>
            <person name="Kuo A."/>
            <person name="Liang C."/>
            <person name="Lipzen A."/>
            <person name="Lutzoni F."/>
            <person name="Magnuson J."/>
            <person name="Mondo S."/>
            <person name="Nolan M."/>
            <person name="Ohm R."/>
            <person name="Pangilinan J."/>
            <person name="Park H.-J."/>
            <person name="Ramirez L."/>
            <person name="Alfaro M."/>
            <person name="Sun H."/>
            <person name="Tritt A."/>
            <person name="Yoshinaga Y."/>
            <person name="Zwiers L.-H."/>
            <person name="Turgeon B."/>
            <person name="Goodwin S."/>
            <person name="Spatafora J."/>
            <person name="Crous P."/>
            <person name="Grigoriev I."/>
        </authorList>
    </citation>
    <scope>NUCLEOTIDE SEQUENCE</scope>
    <source>
        <strain evidence="2">CBS 122681</strain>
    </source>
</reference>
<dbReference type="InterPro" id="IPR053225">
    <property type="entry name" value="Acyl-CoA_N-acyltransferase"/>
</dbReference>
<dbReference type="Proteomes" id="UP000799324">
    <property type="component" value="Unassembled WGS sequence"/>
</dbReference>
<dbReference type="SUPFAM" id="SSF55729">
    <property type="entry name" value="Acyl-CoA N-acyltransferases (Nat)"/>
    <property type="match status" value="1"/>
</dbReference>
<organism evidence="2 3">
    <name type="scientific">Lophiostoma macrostomum CBS 122681</name>
    <dbReference type="NCBI Taxonomy" id="1314788"/>
    <lineage>
        <taxon>Eukaryota</taxon>
        <taxon>Fungi</taxon>
        <taxon>Dikarya</taxon>
        <taxon>Ascomycota</taxon>
        <taxon>Pezizomycotina</taxon>
        <taxon>Dothideomycetes</taxon>
        <taxon>Pleosporomycetidae</taxon>
        <taxon>Pleosporales</taxon>
        <taxon>Lophiostomataceae</taxon>
        <taxon>Lophiostoma</taxon>
    </lineage>
</organism>
<dbReference type="GO" id="GO:0016747">
    <property type="term" value="F:acyltransferase activity, transferring groups other than amino-acyl groups"/>
    <property type="evidence" value="ECO:0007669"/>
    <property type="project" value="InterPro"/>
</dbReference>
<protein>
    <recommendedName>
        <fullName evidence="1">GCN5-related N-acetyltransferase Rv2170-like domain-containing protein</fullName>
    </recommendedName>
</protein>